<feature type="region of interest" description="Disordered" evidence="1">
    <location>
        <begin position="142"/>
        <end position="165"/>
    </location>
</feature>
<name>A0A4R5VHR5_9BACI</name>
<dbReference type="Proteomes" id="UP000295132">
    <property type="component" value="Unassembled WGS sequence"/>
</dbReference>
<feature type="compositionally biased region" description="Basic and acidic residues" evidence="1">
    <location>
        <begin position="37"/>
        <end position="78"/>
    </location>
</feature>
<dbReference type="RefSeq" id="WP_133340665.1">
    <property type="nucleotide sequence ID" value="NZ_SMYO01000069.1"/>
</dbReference>
<proteinExistence type="predicted"/>
<evidence type="ECO:0000313" key="3">
    <source>
        <dbReference type="Proteomes" id="UP000295132"/>
    </source>
</evidence>
<feature type="compositionally biased region" description="Low complexity" evidence="1">
    <location>
        <begin position="79"/>
        <end position="93"/>
    </location>
</feature>
<protein>
    <submittedName>
        <fullName evidence="2">Uncharacterized protein</fullName>
    </submittedName>
</protein>
<organism evidence="2 3">
    <name type="scientific">Bacillus salipaludis</name>
    <dbReference type="NCBI Taxonomy" id="2547811"/>
    <lineage>
        <taxon>Bacteria</taxon>
        <taxon>Bacillati</taxon>
        <taxon>Bacillota</taxon>
        <taxon>Bacilli</taxon>
        <taxon>Bacillales</taxon>
        <taxon>Bacillaceae</taxon>
        <taxon>Bacillus</taxon>
    </lineage>
</organism>
<reference evidence="2 3" key="1">
    <citation type="submission" date="2019-03" db="EMBL/GenBank/DDBJ databases">
        <title>Bacillus niacini sp. nov. a Nicotinate-Metabolizing Mesophile Isolated from Soil.</title>
        <authorList>
            <person name="Zhang G."/>
        </authorList>
    </citation>
    <scope>NUCLEOTIDE SEQUENCE [LARGE SCALE GENOMIC DNA]</scope>
    <source>
        <strain evidence="2 3">WN066</strain>
    </source>
</reference>
<dbReference type="AlphaFoldDB" id="A0A4R5VHR5"/>
<sequence length="165" mass="19100">MGMLIHSNKDWITLSDNLQSLIVIPTSHIKCVSLSNKNEKNKPKAERNEENKKVQKDEDGSQPDENKKTQKDDDRSKPNLESNLNSQSEENSNPKTVDNNTALKIDINKDQVKEEKLQEISDQPVLKQSNIEKHNEIQIKKEQLKLNNNDENDQQVEIDKFKKKK</sequence>
<dbReference type="EMBL" id="SMYO01000069">
    <property type="protein sequence ID" value="TDK53404.1"/>
    <property type="molecule type" value="Genomic_DNA"/>
</dbReference>
<gene>
    <name evidence="2" type="ORF">E2K98_30200</name>
</gene>
<feature type="region of interest" description="Disordered" evidence="1">
    <location>
        <begin position="34"/>
        <end position="106"/>
    </location>
</feature>
<comment type="caution">
    <text evidence="2">The sequence shown here is derived from an EMBL/GenBank/DDBJ whole genome shotgun (WGS) entry which is preliminary data.</text>
</comment>
<evidence type="ECO:0000256" key="1">
    <source>
        <dbReference type="SAM" id="MobiDB-lite"/>
    </source>
</evidence>
<accession>A0A4R5VHR5</accession>
<evidence type="ECO:0000313" key="2">
    <source>
        <dbReference type="EMBL" id="TDK53404.1"/>
    </source>
</evidence>